<feature type="transmembrane region" description="Helical" evidence="8">
    <location>
        <begin position="22"/>
        <end position="48"/>
    </location>
</feature>
<dbReference type="OrthoDB" id="9808461at2"/>
<gene>
    <name evidence="11" type="ORF">DI392_01335</name>
</gene>
<keyword evidence="4" id="KW-1003">Cell membrane</keyword>
<dbReference type="AlphaFoldDB" id="A0A2U3BDR9"/>
<evidence type="ECO:0000256" key="1">
    <source>
        <dbReference type="ARBA" id="ARBA00004651"/>
    </source>
</evidence>
<sequence>MFSSLAFFIGGRFSRAKQRNKLVSFISVSSTIGIAVGVAVIIIGLSAMNGFEKELEQRVLSVIPHGELEGVKGGFTNWQQVVKQVESHEKVTAAAPYVRFTGLAEKGTTLKALEIRGVDPEWENKVSDLPRYISGKAWENFRPGERQIILGKGIADSLGIAVGDSVTIMVPRQNSAQKMRSPNRVRVTVTGLLSLGGQIDHSMALLPLEDAQQYTRLGEAVTGVSLRTSDVLNAQSIVREVGNQVPVYVYLRSWKQKFGFLYRDIQMVRTIMYLVMVLVIGVACFNIVSTLMMAVKDRASEIAILRTMGATDRLIKRIFTWLGVLSGVLGSIVGSVLGVVVALNLTLMIKSLEQLTGHHFLSGDIYFIDFLPSQVNPIDVLVVSGTAIVLSLLATWYPASKASQMNPAEVLSAK</sequence>
<dbReference type="Pfam" id="PF12704">
    <property type="entry name" value="MacB_PCD"/>
    <property type="match status" value="1"/>
</dbReference>
<feature type="domain" description="ABC3 transporter permease C-terminal" evidence="9">
    <location>
        <begin position="274"/>
        <end position="407"/>
    </location>
</feature>
<reference evidence="11 12" key="1">
    <citation type="submission" date="2018-05" db="EMBL/GenBank/DDBJ databases">
        <title>Vibrio limimaris sp. nov., isolated from marine sediment.</title>
        <authorList>
            <person name="Li C.-M."/>
        </authorList>
    </citation>
    <scope>NUCLEOTIDE SEQUENCE [LARGE SCALE GENOMIC DNA]</scope>
    <source>
        <strain evidence="11 12">E4404</strain>
    </source>
</reference>
<evidence type="ECO:0000313" key="11">
    <source>
        <dbReference type="EMBL" id="PWI34949.1"/>
    </source>
</evidence>
<dbReference type="InterPro" id="IPR051447">
    <property type="entry name" value="Lipoprotein-release_system"/>
</dbReference>
<protein>
    <submittedName>
        <fullName evidence="11">Lipoprotein-releasing system transmembrane subunit LolE</fullName>
    </submittedName>
</protein>
<comment type="similarity">
    <text evidence="2">Belongs to the ABC-4 integral membrane protein family. LolC/E subfamily.</text>
</comment>
<dbReference type="PANTHER" id="PTHR30489">
    <property type="entry name" value="LIPOPROTEIN-RELEASING SYSTEM TRANSMEMBRANE PROTEIN LOLE"/>
    <property type="match status" value="1"/>
</dbReference>
<evidence type="ECO:0000256" key="3">
    <source>
        <dbReference type="ARBA" id="ARBA00022448"/>
    </source>
</evidence>
<organism evidence="11 12">
    <name type="scientific">Vibrio albus</name>
    <dbReference type="NCBI Taxonomy" id="2200953"/>
    <lineage>
        <taxon>Bacteria</taxon>
        <taxon>Pseudomonadati</taxon>
        <taxon>Pseudomonadota</taxon>
        <taxon>Gammaproteobacteria</taxon>
        <taxon>Vibrionales</taxon>
        <taxon>Vibrionaceae</taxon>
        <taxon>Vibrio</taxon>
    </lineage>
</organism>
<evidence type="ECO:0000259" key="10">
    <source>
        <dbReference type="Pfam" id="PF12704"/>
    </source>
</evidence>
<evidence type="ECO:0000313" key="12">
    <source>
        <dbReference type="Proteomes" id="UP000245362"/>
    </source>
</evidence>
<keyword evidence="11" id="KW-0449">Lipoprotein</keyword>
<keyword evidence="5 8" id="KW-0812">Transmembrane</keyword>
<keyword evidence="12" id="KW-1185">Reference proteome</keyword>
<feature type="transmembrane region" description="Helical" evidence="8">
    <location>
        <begin position="271"/>
        <end position="295"/>
    </location>
</feature>
<keyword evidence="6 8" id="KW-1133">Transmembrane helix</keyword>
<evidence type="ECO:0000259" key="9">
    <source>
        <dbReference type="Pfam" id="PF02687"/>
    </source>
</evidence>
<dbReference type="InterPro" id="IPR025857">
    <property type="entry name" value="MacB_PCD"/>
</dbReference>
<dbReference type="RefSeq" id="WP_109318102.1">
    <property type="nucleotide sequence ID" value="NZ_QFWT01000001.1"/>
</dbReference>
<accession>A0A2U3BDR9</accession>
<evidence type="ECO:0000256" key="4">
    <source>
        <dbReference type="ARBA" id="ARBA00022475"/>
    </source>
</evidence>
<keyword evidence="7 8" id="KW-0472">Membrane</keyword>
<keyword evidence="3" id="KW-0813">Transport</keyword>
<feature type="transmembrane region" description="Helical" evidence="8">
    <location>
        <begin position="380"/>
        <end position="399"/>
    </location>
</feature>
<dbReference type="NCBIfam" id="TIGR02213">
    <property type="entry name" value="lolE_release"/>
    <property type="match status" value="1"/>
</dbReference>
<dbReference type="GO" id="GO:0098797">
    <property type="term" value="C:plasma membrane protein complex"/>
    <property type="evidence" value="ECO:0007669"/>
    <property type="project" value="TreeGrafter"/>
</dbReference>
<comment type="caution">
    <text evidence="11">The sequence shown here is derived from an EMBL/GenBank/DDBJ whole genome shotgun (WGS) entry which is preliminary data.</text>
</comment>
<dbReference type="NCBIfam" id="TIGR02212">
    <property type="entry name" value="lolCE"/>
    <property type="match status" value="1"/>
</dbReference>
<evidence type="ECO:0000256" key="2">
    <source>
        <dbReference type="ARBA" id="ARBA00005236"/>
    </source>
</evidence>
<evidence type="ECO:0000256" key="8">
    <source>
        <dbReference type="SAM" id="Phobius"/>
    </source>
</evidence>
<dbReference type="EMBL" id="QFWT01000001">
    <property type="protein sequence ID" value="PWI34949.1"/>
    <property type="molecule type" value="Genomic_DNA"/>
</dbReference>
<dbReference type="NCBIfam" id="NF008357">
    <property type="entry name" value="PRK11146.1"/>
    <property type="match status" value="1"/>
</dbReference>
<evidence type="ECO:0000256" key="6">
    <source>
        <dbReference type="ARBA" id="ARBA00022989"/>
    </source>
</evidence>
<dbReference type="InterPro" id="IPR003838">
    <property type="entry name" value="ABC3_permease_C"/>
</dbReference>
<dbReference type="Proteomes" id="UP000245362">
    <property type="component" value="Unassembled WGS sequence"/>
</dbReference>
<dbReference type="Pfam" id="PF02687">
    <property type="entry name" value="FtsX"/>
    <property type="match status" value="1"/>
</dbReference>
<dbReference type="GO" id="GO:0042953">
    <property type="term" value="P:lipoprotein transport"/>
    <property type="evidence" value="ECO:0007669"/>
    <property type="project" value="InterPro"/>
</dbReference>
<feature type="domain" description="MacB-like periplasmic core" evidence="10">
    <location>
        <begin position="30"/>
        <end position="241"/>
    </location>
</feature>
<dbReference type="PANTHER" id="PTHR30489:SF0">
    <property type="entry name" value="LIPOPROTEIN-RELEASING SYSTEM TRANSMEMBRANE PROTEIN LOLE"/>
    <property type="match status" value="1"/>
</dbReference>
<comment type="subcellular location">
    <subcellularLocation>
        <location evidence="1">Cell membrane</location>
        <topology evidence="1">Multi-pass membrane protein</topology>
    </subcellularLocation>
</comment>
<dbReference type="InterPro" id="IPR011926">
    <property type="entry name" value="LolE_gammaproteobact"/>
</dbReference>
<name>A0A2U3BDR9_9VIBR</name>
<feature type="transmembrane region" description="Helical" evidence="8">
    <location>
        <begin position="318"/>
        <end position="343"/>
    </location>
</feature>
<proteinExistence type="inferred from homology"/>
<evidence type="ECO:0000256" key="5">
    <source>
        <dbReference type="ARBA" id="ARBA00022692"/>
    </source>
</evidence>
<dbReference type="InterPro" id="IPR011925">
    <property type="entry name" value="LolCE_TM"/>
</dbReference>
<evidence type="ECO:0000256" key="7">
    <source>
        <dbReference type="ARBA" id="ARBA00023136"/>
    </source>
</evidence>
<dbReference type="GO" id="GO:0044874">
    <property type="term" value="P:lipoprotein localization to outer membrane"/>
    <property type="evidence" value="ECO:0007669"/>
    <property type="project" value="InterPro"/>
</dbReference>